<dbReference type="Gene3D" id="3.30.1370.30">
    <property type="match status" value="1"/>
</dbReference>
<geneLocation type="chloroplast" evidence="6"/>
<dbReference type="InterPro" id="IPR035987">
    <property type="entry name" value="Ribosomal_uS8_sf"/>
</dbReference>
<proteinExistence type="inferred from homology"/>
<dbReference type="AlphaFoldDB" id="A0A0B5E8S3"/>
<dbReference type="GO" id="GO:0019843">
    <property type="term" value="F:rRNA binding"/>
    <property type="evidence" value="ECO:0007669"/>
    <property type="project" value="UniProtKB-UniRule"/>
</dbReference>
<evidence type="ECO:0000256" key="3">
    <source>
        <dbReference type="ARBA" id="ARBA00023274"/>
    </source>
</evidence>
<dbReference type="HAMAP" id="MF_01302_B">
    <property type="entry name" value="Ribosomal_uS8_B"/>
    <property type="match status" value="1"/>
</dbReference>
<keyword evidence="6" id="KW-0934">Plastid</keyword>
<keyword evidence="6" id="KW-0150">Chloroplast</keyword>
<dbReference type="NCBIfam" id="NF001109">
    <property type="entry name" value="PRK00136.1"/>
    <property type="match status" value="1"/>
</dbReference>
<evidence type="ECO:0000256" key="4">
    <source>
        <dbReference type="ARBA" id="ARBA00035153"/>
    </source>
</evidence>
<comment type="subunit">
    <text evidence="5">Part of the 30S ribosomal subunit.</text>
</comment>
<comment type="function">
    <text evidence="5">One of the primary rRNA binding proteins, it binds directly to 16S rRNA central domain where it helps coordinate assembly of the platform of the 30S subunit.</text>
</comment>
<dbReference type="InterPro" id="IPR000630">
    <property type="entry name" value="Ribosomal_uS8"/>
</dbReference>
<dbReference type="GO" id="GO:0006412">
    <property type="term" value="P:translation"/>
    <property type="evidence" value="ECO:0007669"/>
    <property type="project" value="UniProtKB-UniRule"/>
</dbReference>
<evidence type="ECO:0000256" key="2">
    <source>
        <dbReference type="ARBA" id="ARBA00022980"/>
    </source>
</evidence>
<evidence type="ECO:0000256" key="1">
    <source>
        <dbReference type="ARBA" id="ARBA00006471"/>
    </source>
</evidence>
<accession>A0A0B5E8S3</accession>
<name>A0A0B5E8S3_9MONI</name>
<evidence type="ECO:0000256" key="5">
    <source>
        <dbReference type="HAMAP-Rule" id="MF_01302"/>
    </source>
</evidence>
<reference evidence="6" key="1">
    <citation type="submission" date="2014-11" db="EMBL/GenBank/DDBJ databases">
        <title>An exploration of fern genomes.</title>
        <authorList>
            <person name="Marchant D.B."/>
            <person name="Der J.P."/>
            <person name="Sessa E.B."/>
            <person name="Wolf P.G."/>
        </authorList>
    </citation>
    <scope>NUCLEOTIDE SEQUENCE</scope>
</reference>
<sequence>MANDAISTALTAIRNGNTRRKAIIRIPATKMTERIIEILVEEGFIKNAVKHKDSNGKEFMDVSLRYLGKKKDPYIAVIRRISKPGLRVYSDRRQIPKILGGMGIAISSTSHGLITDREARHKEIGGEILCHVW</sequence>
<dbReference type="GO" id="GO:1990904">
    <property type="term" value="C:ribonucleoprotein complex"/>
    <property type="evidence" value="ECO:0007669"/>
    <property type="project" value="UniProtKB-KW"/>
</dbReference>
<dbReference type="GO" id="GO:0005840">
    <property type="term" value="C:ribosome"/>
    <property type="evidence" value="ECO:0007669"/>
    <property type="project" value="UniProtKB-KW"/>
</dbReference>
<dbReference type="SUPFAM" id="SSF56047">
    <property type="entry name" value="Ribosomal protein S8"/>
    <property type="match status" value="1"/>
</dbReference>
<dbReference type="GO" id="GO:0003735">
    <property type="term" value="F:structural constituent of ribosome"/>
    <property type="evidence" value="ECO:0007669"/>
    <property type="project" value="InterPro"/>
</dbReference>
<dbReference type="Pfam" id="PF00410">
    <property type="entry name" value="Ribosomal_S8"/>
    <property type="match status" value="1"/>
</dbReference>
<protein>
    <recommendedName>
        <fullName evidence="4 5">Small ribosomal subunit protein uS8c</fullName>
    </recommendedName>
</protein>
<dbReference type="PANTHER" id="PTHR11758">
    <property type="entry name" value="40S RIBOSOMAL PROTEIN S15A"/>
    <property type="match status" value="1"/>
</dbReference>
<organism evidence="6">
    <name type="scientific">Polypodium glycyrrhiza</name>
    <name type="common">licorice fern</name>
    <dbReference type="NCBI Taxonomy" id="38390"/>
    <lineage>
        <taxon>Eukaryota</taxon>
        <taxon>Viridiplantae</taxon>
        <taxon>Streptophyta</taxon>
        <taxon>Embryophyta</taxon>
        <taxon>Tracheophyta</taxon>
        <taxon>Polypodiopsida</taxon>
        <taxon>Polypodiidae</taxon>
        <taxon>Polypodiales</taxon>
        <taxon>Polypodiineae</taxon>
        <taxon>Polypodiaceae</taxon>
        <taxon>Polypodioideae</taxon>
        <taxon>Polypodium</taxon>
    </lineage>
</organism>
<gene>
    <name evidence="5 6" type="primary">rps8</name>
    <name evidence="6" type="ORF">PJ59_077</name>
</gene>
<dbReference type="GO" id="GO:0009507">
    <property type="term" value="C:chloroplast"/>
    <property type="evidence" value="ECO:0007669"/>
    <property type="project" value="UniProtKB-SubCell"/>
</dbReference>
<dbReference type="FunFam" id="3.30.1490.10:FF:000001">
    <property type="entry name" value="30S ribosomal protein S8"/>
    <property type="match status" value="1"/>
</dbReference>
<dbReference type="EMBL" id="KP136832">
    <property type="protein sequence ID" value="AJE61758.1"/>
    <property type="molecule type" value="Genomic_DNA"/>
</dbReference>
<dbReference type="Gene3D" id="3.30.1490.10">
    <property type="match status" value="1"/>
</dbReference>
<keyword evidence="2 5" id="KW-0689">Ribosomal protein</keyword>
<keyword evidence="5" id="KW-0694">RNA-binding</keyword>
<keyword evidence="5" id="KW-0699">rRNA-binding</keyword>
<comment type="similarity">
    <text evidence="1 5">Belongs to the universal ribosomal protein uS8 family.</text>
</comment>
<keyword evidence="3 5" id="KW-0687">Ribonucleoprotein</keyword>
<evidence type="ECO:0000313" key="6">
    <source>
        <dbReference type="EMBL" id="AJE61758.1"/>
    </source>
</evidence>
<comment type="subcellular location">
    <subcellularLocation>
        <location evidence="5">Plastid</location>
        <location evidence="5">Chloroplast</location>
    </subcellularLocation>
</comment>